<feature type="chain" id="PRO_5015922835" description="BOS complex subunit NCLN" evidence="12">
    <location>
        <begin position="24"/>
        <end position="823"/>
    </location>
</feature>
<dbReference type="CDD" id="cd03882">
    <property type="entry name" value="M28_nicalin_like"/>
    <property type="match status" value="1"/>
</dbReference>
<evidence type="ECO:0000256" key="9">
    <source>
        <dbReference type="ARBA" id="ARBA00034873"/>
    </source>
</evidence>
<feature type="region of interest" description="Disordered" evidence="10">
    <location>
        <begin position="645"/>
        <end position="664"/>
    </location>
</feature>
<feature type="signal peptide" evidence="12">
    <location>
        <begin position="1"/>
        <end position="23"/>
    </location>
</feature>
<evidence type="ECO:0000256" key="12">
    <source>
        <dbReference type="SAM" id="SignalP"/>
    </source>
</evidence>
<evidence type="ECO:0000313" key="14">
    <source>
        <dbReference type="EMBL" id="AWP03190.1"/>
    </source>
</evidence>
<evidence type="ECO:0000256" key="3">
    <source>
        <dbReference type="ARBA" id="ARBA00022692"/>
    </source>
</evidence>
<evidence type="ECO:0000259" key="13">
    <source>
        <dbReference type="Pfam" id="PF04389"/>
    </source>
</evidence>
<name>A0A2U9BHB9_SCOMX</name>
<dbReference type="STRING" id="52904.ENSSMAP00000015146"/>
<dbReference type="InterPro" id="IPR016574">
    <property type="entry name" value="Nicalin"/>
</dbReference>
<proteinExistence type="inferred from homology"/>
<evidence type="ECO:0000256" key="4">
    <source>
        <dbReference type="ARBA" id="ARBA00022729"/>
    </source>
</evidence>
<evidence type="ECO:0000256" key="8">
    <source>
        <dbReference type="ARBA" id="ARBA00023180"/>
    </source>
</evidence>
<evidence type="ECO:0000256" key="1">
    <source>
        <dbReference type="ARBA" id="ARBA00004389"/>
    </source>
</evidence>
<comment type="similarity">
    <text evidence="2">Belongs to the nicastrin family.</text>
</comment>
<organism evidence="14 15">
    <name type="scientific">Scophthalmus maximus</name>
    <name type="common">Turbot</name>
    <name type="synonym">Psetta maxima</name>
    <dbReference type="NCBI Taxonomy" id="52904"/>
    <lineage>
        <taxon>Eukaryota</taxon>
        <taxon>Metazoa</taxon>
        <taxon>Chordata</taxon>
        <taxon>Craniata</taxon>
        <taxon>Vertebrata</taxon>
        <taxon>Euteleostomi</taxon>
        <taxon>Actinopterygii</taxon>
        <taxon>Neopterygii</taxon>
        <taxon>Teleostei</taxon>
        <taxon>Neoteleostei</taxon>
        <taxon>Acanthomorphata</taxon>
        <taxon>Carangaria</taxon>
        <taxon>Pleuronectiformes</taxon>
        <taxon>Pleuronectoidei</taxon>
        <taxon>Scophthalmidae</taxon>
        <taxon>Scophthalmus</taxon>
    </lineage>
</organism>
<reference evidence="14 15" key="1">
    <citation type="submission" date="2017-12" db="EMBL/GenBank/DDBJ databases">
        <title>Integrating genomic resources of turbot (Scophthalmus maximus) in depth evaluation of genetic and physical mapping variation across individuals.</title>
        <authorList>
            <person name="Martinez P."/>
        </authorList>
    </citation>
    <scope>NUCLEOTIDE SEQUENCE [LARGE SCALE GENOMIC DNA]</scope>
</reference>
<keyword evidence="7 11" id="KW-0472">Membrane</keyword>
<dbReference type="Pfam" id="PF04389">
    <property type="entry name" value="Peptidase_M28"/>
    <property type="match status" value="1"/>
</dbReference>
<evidence type="ECO:0000256" key="6">
    <source>
        <dbReference type="ARBA" id="ARBA00022989"/>
    </source>
</evidence>
<dbReference type="GO" id="GO:0009966">
    <property type="term" value="P:regulation of signal transduction"/>
    <property type="evidence" value="ECO:0007669"/>
    <property type="project" value="InterPro"/>
</dbReference>
<keyword evidence="6 11" id="KW-1133">Transmembrane helix</keyword>
<feature type="domain" description="Peptidase M28" evidence="13">
    <location>
        <begin position="205"/>
        <end position="324"/>
    </location>
</feature>
<evidence type="ECO:0000256" key="5">
    <source>
        <dbReference type="ARBA" id="ARBA00022824"/>
    </source>
</evidence>
<feature type="region of interest" description="Disordered" evidence="10">
    <location>
        <begin position="749"/>
        <end position="776"/>
    </location>
</feature>
<dbReference type="SUPFAM" id="SSF53187">
    <property type="entry name" value="Zn-dependent exopeptidases"/>
    <property type="match status" value="1"/>
</dbReference>
<feature type="transmembrane region" description="Helical" evidence="11">
    <location>
        <begin position="513"/>
        <end position="534"/>
    </location>
</feature>
<feature type="region of interest" description="Disordered" evidence="10">
    <location>
        <begin position="611"/>
        <end position="639"/>
    </location>
</feature>
<dbReference type="EMBL" id="CP026248">
    <property type="protein sequence ID" value="AWP03190.1"/>
    <property type="molecule type" value="Genomic_DNA"/>
</dbReference>
<evidence type="ECO:0000256" key="11">
    <source>
        <dbReference type="SAM" id="Phobius"/>
    </source>
</evidence>
<keyword evidence="8" id="KW-0325">Glycoprotein</keyword>
<gene>
    <name evidence="14" type="ORF">SMAX5B_014302</name>
</gene>
<evidence type="ECO:0000256" key="10">
    <source>
        <dbReference type="SAM" id="MobiDB-lite"/>
    </source>
</evidence>
<dbReference type="GO" id="GO:0005789">
    <property type="term" value="C:endoplasmic reticulum membrane"/>
    <property type="evidence" value="ECO:0007669"/>
    <property type="project" value="UniProtKB-SubCell"/>
</dbReference>
<keyword evidence="15" id="KW-1185">Reference proteome</keyword>
<protein>
    <recommendedName>
        <fullName evidence="9">BOS complex subunit NCLN</fullName>
    </recommendedName>
</protein>
<sequence length="823" mass="92138">MSLKDLCVGAVLLLLLRVQCLHGSALPAVSSYEFTAYRMQQYNLAQQTHGCRGAIVVAEARSAEEPVLTRRCVIMKVPDFTTEKYLEARRQNAAAILILLPRNISSIPHDIVQSFMVSESETLLKETLTPVYVVPEDEQLLYMYEEVKQAAASRTSSIFIRVLRSMITATAFQILVSNNAPIKAVTDTSVATLEGVLPGAGDDVPTIVITAHYDSYGLAPWLAYGADSNGSGVTILLELARLFQRLYSSPSTRPPYNLMFSLTGGGKYNFLGTKRWIEENLDHAESSLLHDNVAFVLCLDSLANADELYMHVSRPPKAETPMHSFMQLLEEVVSSRFPWVTVGLVHKKINLVESTVAWEHERYSLRRIPGFTLSHLEDPKSELRGSILDTISQVDFRKMKRNGIIIAEALAQYMYNLSDKGSPKDMQIFKGQMDFQDSRMSSLMSFLTSVPRATQLLDKEPSHILLVNSLEHEFKRYLQQVHRHNFRQDKRDPDITFFDQMDQPVVMYRVKPAAFDLFLGGCIAAYLGIVYYAIQNLGRVYTKLKAALKSKHQSDKTGSVSTTRRSAARSCASVFEISGGWLVRDPGREVGHGQCPQLYITVYKEQFASPGGAKRAQLRPTSAHRRNNPQPRPDFLFPQSLQPSYKLTHTQPHPSPPVDDGRPLFPPVRHLSFHSPVTTRPDNHLKTAEAGKQLHMPPVNPAAVQAVPSADSLWKLQPAEPPAGPGIQLHAALRNPQRVGYQSNLHPLSAQQPRQRGGAQLRTRPQTSEPAAAQHHFQRTRYYRSHSNNPLDHGGCYSCFQVVKPYQAGHYTIHPEFVSESLS</sequence>
<keyword evidence="4 12" id="KW-0732">Signal</keyword>
<dbReference type="FunFam" id="3.40.630.10:FF:000021">
    <property type="entry name" value="Nicalin"/>
    <property type="match status" value="1"/>
</dbReference>
<keyword evidence="5" id="KW-0256">Endoplasmic reticulum</keyword>
<dbReference type="AlphaFoldDB" id="A0A2U9BHB9"/>
<evidence type="ECO:0000256" key="2">
    <source>
        <dbReference type="ARBA" id="ARBA00007717"/>
    </source>
</evidence>
<dbReference type="PANTHER" id="PTHR31826">
    <property type="entry name" value="NICALIN"/>
    <property type="match status" value="1"/>
</dbReference>
<dbReference type="InterPro" id="IPR007484">
    <property type="entry name" value="Peptidase_M28"/>
</dbReference>
<dbReference type="Proteomes" id="UP000246464">
    <property type="component" value="Chromosome 6"/>
</dbReference>
<dbReference type="Gene3D" id="3.40.630.10">
    <property type="entry name" value="Zn peptidases"/>
    <property type="match status" value="1"/>
</dbReference>
<evidence type="ECO:0000256" key="7">
    <source>
        <dbReference type="ARBA" id="ARBA00023136"/>
    </source>
</evidence>
<accession>A0A2U9BHB9</accession>
<evidence type="ECO:0000313" key="15">
    <source>
        <dbReference type="Proteomes" id="UP000246464"/>
    </source>
</evidence>
<keyword evidence="3 11" id="KW-0812">Transmembrane</keyword>
<comment type="subcellular location">
    <subcellularLocation>
        <location evidence="1">Endoplasmic reticulum membrane</location>
        <topology evidence="1">Single-pass membrane protein</topology>
    </subcellularLocation>
</comment>